<organism evidence="9 10">
    <name type="scientific">Clostridium magnum DSM 2767</name>
    <dbReference type="NCBI Taxonomy" id="1121326"/>
    <lineage>
        <taxon>Bacteria</taxon>
        <taxon>Bacillati</taxon>
        <taxon>Bacillota</taxon>
        <taxon>Clostridia</taxon>
        <taxon>Eubacteriales</taxon>
        <taxon>Clostridiaceae</taxon>
        <taxon>Clostridium</taxon>
    </lineage>
</organism>
<dbReference type="OrthoDB" id="9793390at2"/>
<name>A0A162S5C8_9CLOT</name>
<protein>
    <recommendedName>
        <fullName evidence="11">Pheromone autoinducer 2 transporter</fullName>
    </recommendedName>
</protein>
<comment type="similarity">
    <text evidence="2">Belongs to the autoinducer-2 exporter (AI-2E) (TC 2.A.86) family.</text>
</comment>
<evidence type="ECO:0000313" key="9">
    <source>
        <dbReference type="EMBL" id="KZL90793.1"/>
    </source>
</evidence>
<dbReference type="GO" id="GO:0005886">
    <property type="term" value="C:plasma membrane"/>
    <property type="evidence" value="ECO:0007669"/>
    <property type="project" value="UniProtKB-SubCell"/>
</dbReference>
<accession>A0A162S5C8</accession>
<dbReference type="PATRIC" id="fig|1121326.3.peg.3748"/>
<dbReference type="Proteomes" id="UP000076603">
    <property type="component" value="Unassembled WGS sequence"/>
</dbReference>
<evidence type="ECO:0000256" key="7">
    <source>
        <dbReference type="ARBA" id="ARBA00023136"/>
    </source>
</evidence>
<dbReference type="RefSeq" id="WP_066625568.1">
    <property type="nucleotide sequence ID" value="NZ_FQXL01000013.1"/>
</dbReference>
<proteinExistence type="inferred from homology"/>
<dbReference type="EMBL" id="LWAE01000004">
    <property type="protein sequence ID" value="KZL90793.1"/>
    <property type="molecule type" value="Genomic_DNA"/>
</dbReference>
<feature type="transmembrane region" description="Helical" evidence="8">
    <location>
        <begin position="246"/>
        <end position="265"/>
    </location>
</feature>
<dbReference type="PANTHER" id="PTHR21716">
    <property type="entry name" value="TRANSMEMBRANE PROTEIN"/>
    <property type="match status" value="1"/>
</dbReference>
<feature type="transmembrane region" description="Helical" evidence="8">
    <location>
        <begin position="38"/>
        <end position="56"/>
    </location>
</feature>
<reference evidence="9 10" key="1">
    <citation type="submission" date="2016-04" db="EMBL/GenBank/DDBJ databases">
        <title>Genome sequence of Clostridium magnum DSM 2767.</title>
        <authorList>
            <person name="Poehlein A."/>
            <person name="Uhlig R."/>
            <person name="Fischer R."/>
            <person name="Bahl H."/>
            <person name="Daniel R."/>
        </authorList>
    </citation>
    <scope>NUCLEOTIDE SEQUENCE [LARGE SCALE GENOMIC DNA]</scope>
    <source>
        <strain evidence="9 10">DSM 2767</strain>
    </source>
</reference>
<dbReference type="InterPro" id="IPR002549">
    <property type="entry name" value="AI-2E-like"/>
</dbReference>
<keyword evidence="5 8" id="KW-0812">Transmembrane</keyword>
<comment type="caution">
    <text evidence="9">The sequence shown here is derived from an EMBL/GenBank/DDBJ whole genome shotgun (WGS) entry which is preliminary data.</text>
</comment>
<feature type="transmembrane region" description="Helical" evidence="8">
    <location>
        <begin position="223"/>
        <end position="240"/>
    </location>
</feature>
<keyword evidence="10" id="KW-1185">Reference proteome</keyword>
<evidence type="ECO:0000256" key="4">
    <source>
        <dbReference type="ARBA" id="ARBA00022475"/>
    </source>
</evidence>
<evidence type="ECO:0000256" key="5">
    <source>
        <dbReference type="ARBA" id="ARBA00022692"/>
    </source>
</evidence>
<keyword evidence="4" id="KW-1003">Cell membrane</keyword>
<evidence type="ECO:0000256" key="8">
    <source>
        <dbReference type="SAM" id="Phobius"/>
    </source>
</evidence>
<evidence type="ECO:0000256" key="6">
    <source>
        <dbReference type="ARBA" id="ARBA00022989"/>
    </source>
</evidence>
<evidence type="ECO:0000256" key="3">
    <source>
        <dbReference type="ARBA" id="ARBA00022448"/>
    </source>
</evidence>
<dbReference type="AlphaFoldDB" id="A0A162S5C8"/>
<keyword evidence="7 8" id="KW-0472">Membrane</keyword>
<evidence type="ECO:0008006" key="11">
    <source>
        <dbReference type="Google" id="ProtNLM"/>
    </source>
</evidence>
<sequence>MIFILVSKSIKNLVIINLSFLAIILFGKMFYIHKLIKILSKSFLIPFLISLFLYYIGKPLNDIFIKKGLKPGISALLTLTITTFIISGVLSYFWSYMIQQFNELTKQFSNIMINNNSLNGIASKIDKYINISLLYNSLYKRLTNIAQNYIQNIESDFLSFINYIMDTFSKVFLILVILFYLFKDGHKFKISVLSLLSYKYKEILSKILSESNTALSSYVNGQAKVALALSVMIFIGYKIIGIPNALLLSSITFVLAFIPFIGFFISMIFPTAIALSMGVSMIIKLAITFAIVQTLKGRVVVPAIMASSMKIHPLTDIFLVIGAIALGGPISAFCIVPIYAIIKVLIINLHEYRLKKFQ</sequence>
<evidence type="ECO:0000256" key="2">
    <source>
        <dbReference type="ARBA" id="ARBA00009773"/>
    </source>
</evidence>
<evidence type="ECO:0000256" key="1">
    <source>
        <dbReference type="ARBA" id="ARBA00004651"/>
    </source>
</evidence>
<gene>
    <name evidence="9" type="ORF">CLMAG_37040</name>
</gene>
<feature type="transmembrane region" description="Helical" evidence="8">
    <location>
        <begin position="76"/>
        <end position="94"/>
    </location>
</feature>
<feature type="transmembrane region" description="Helical" evidence="8">
    <location>
        <begin position="317"/>
        <end position="346"/>
    </location>
</feature>
<dbReference type="STRING" id="1121326.CLMAG_37040"/>
<dbReference type="Pfam" id="PF01594">
    <property type="entry name" value="AI-2E_transport"/>
    <property type="match status" value="1"/>
</dbReference>
<keyword evidence="6 8" id="KW-1133">Transmembrane helix</keyword>
<keyword evidence="3" id="KW-0813">Transport</keyword>
<dbReference type="GO" id="GO:0055085">
    <property type="term" value="P:transmembrane transport"/>
    <property type="evidence" value="ECO:0007669"/>
    <property type="project" value="TreeGrafter"/>
</dbReference>
<feature type="transmembrane region" description="Helical" evidence="8">
    <location>
        <begin position="160"/>
        <end position="182"/>
    </location>
</feature>
<dbReference type="PANTHER" id="PTHR21716:SF53">
    <property type="entry name" value="PERMEASE PERM-RELATED"/>
    <property type="match status" value="1"/>
</dbReference>
<evidence type="ECO:0000313" key="10">
    <source>
        <dbReference type="Proteomes" id="UP000076603"/>
    </source>
</evidence>
<comment type="subcellular location">
    <subcellularLocation>
        <location evidence="1">Cell membrane</location>
        <topology evidence="1">Multi-pass membrane protein</topology>
    </subcellularLocation>
</comment>
<feature type="transmembrane region" description="Helical" evidence="8">
    <location>
        <begin position="12"/>
        <end position="32"/>
    </location>
</feature>